<reference evidence="2" key="1">
    <citation type="submission" date="2021-03" db="EMBL/GenBank/DDBJ databases">
        <authorList>
            <person name="So Y."/>
        </authorList>
    </citation>
    <scope>NUCLEOTIDE SEQUENCE</scope>
    <source>
        <strain evidence="2">SG15</strain>
    </source>
</reference>
<proteinExistence type="predicted"/>
<accession>A0A940SA83</accession>
<dbReference type="EMBL" id="JAGIZA010000027">
    <property type="protein sequence ID" value="MBP0496093.1"/>
    <property type="molecule type" value="Genomic_DNA"/>
</dbReference>
<gene>
    <name evidence="2" type="ORF">J5Y10_25145</name>
</gene>
<dbReference type="RefSeq" id="WP_209376887.1">
    <property type="nucleotide sequence ID" value="NZ_JAGIZA010000027.1"/>
</dbReference>
<dbReference type="InterPro" id="IPR017467">
    <property type="entry name" value="CHP03016_PEP-CTERM"/>
</dbReference>
<dbReference type="AlphaFoldDB" id="A0A940SA83"/>
<evidence type="ECO:0000313" key="3">
    <source>
        <dbReference type="Proteomes" id="UP000677537"/>
    </source>
</evidence>
<evidence type="ECO:0000313" key="2">
    <source>
        <dbReference type="EMBL" id="MBP0496093.1"/>
    </source>
</evidence>
<protein>
    <submittedName>
        <fullName evidence="2">TIGR03016 family PEP-CTERM system-associated outer membrane protein</fullName>
    </submittedName>
</protein>
<sequence length="587" mass="61720">MRAEAAGPLPATRPVVLGTVIGMTLALASPARAEPSLSALDAPSLTTGAGVPEVGGDLAPSGDASGVPGPSGPFALPPTANTGLIRLDAPDFPYGALAPPPGEPGRGWNVTPSLGLQLLATDNLDLSRRNKRSDFVTSIIPGLLLSMDTARIRGIINYAPSIQFHTAEGERNRVDQRFNGQVLLTVVPDEVFLDIRGSGATQAASGGYAQQGNTVLGRDNRIQTNTVQISPYFVHRFGGLATVQVGYAFTAVQQDLGSNGFGGGANSGAFTPSGQRYFTDQDFTANEIYAIGRTGEDFGPLALESRLAATSYNGTGVLDGAYRRIASMQARYAITHSILALVEGGFEQQRYAGVPGIEISEPVWAFGGRVNFSPESWIMAKYGHRDGFNSATVDAVIALGGRTQLFANYAERLTTGAQRAVDLLSTTTLDEYGNPVDAATGAPSAQPLTDSLLGVQGSLFRIRRGAVSVSQSWPRDRISLTLSREERTPVSIQVGTAAFSQRGTSASLSWAHELTPATTAIGNFQYGRFTTPGAGKGDVLSASLTLATQLRRGLSAFAQYAVTSSRDDFVSGRALQNVVLVGLRQTF</sequence>
<dbReference type="Proteomes" id="UP000677537">
    <property type="component" value="Unassembled WGS sequence"/>
</dbReference>
<comment type="caution">
    <text evidence="2">The sequence shown here is derived from an EMBL/GenBank/DDBJ whole genome shotgun (WGS) entry which is preliminary data.</text>
</comment>
<evidence type="ECO:0000256" key="1">
    <source>
        <dbReference type="SAM" id="MobiDB-lite"/>
    </source>
</evidence>
<feature type="region of interest" description="Disordered" evidence="1">
    <location>
        <begin position="48"/>
        <end position="72"/>
    </location>
</feature>
<keyword evidence="3" id="KW-1185">Reference proteome</keyword>
<organism evidence="2 3">
    <name type="scientific">Roseomonas indoligenes</name>
    <dbReference type="NCBI Taxonomy" id="2820811"/>
    <lineage>
        <taxon>Bacteria</taxon>
        <taxon>Pseudomonadati</taxon>
        <taxon>Pseudomonadota</taxon>
        <taxon>Alphaproteobacteria</taxon>
        <taxon>Acetobacterales</taxon>
        <taxon>Roseomonadaceae</taxon>
        <taxon>Roseomonas</taxon>
    </lineage>
</organism>
<dbReference type="NCBIfam" id="TIGR03016">
    <property type="entry name" value="pepcterm_hypo_1"/>
    <property type="match status" value="1"/>
</dbReference>
<name>A0A940SA83_9PROT</name>